<keyword evidence="1" id="KW-0812">Transmembrane</keyword>
<feature type="transmembrane region" description="Helical" evidence="1">
    <location>
        <begin position="63"/>
        <end position="86"/>
    </location>
</feature>
<evidence type="ECO:0000313" key="2">
    <source>
        <dbReference type="EMBL" id="RXK14971.1"/>
    </source>
</evidence>
<dbReference type="AlphaFoldDB" id="A0AAX2AHP0"/>
<proteinExistence type="predicted"/>
<dbReference type="EMBL" id="NXID01000046">
    <property type="protein sequence ID" value="RXK14971.1"/>
    <property type="molecule type" value="Genomic_DNA"/>
</dbReference>
<keyword evidence="1" id="KW-1133">Transmembrane helix</keyword>
<comment type="caution">
    <text evidence="2">The sequence shown here is derived from an EMBL/GenBank/DDBJ whole genome shotgun (WGS) entry which is preliminary data.</text>
</comment>
<dbReference type="KEGG" id="amyt:AMYT_a0005"/>
<evidence type="ECO:0000313" key="3">
    <source>
        <dbReference type="Proteomes" id="UP000290092"/>
    </source>
</evidence>
<dbReference type="Proteomes" id="UP000290092">
    <property type="component" value="Unassembled WGS sequence"/>
</dbReference>
<keyword evidence="1" id="KW-0472">Membrane</keyword>
<dbReference type="RefSeq" id="WP_114843214.1">
    <property type="nucleotide sequence ID" value="NZ_CP031220.1"/>
</dbReference>
<feature type="transmembrane region" description="Helical" evidence="1">
    <location>
        <begin position="15"/>
        <end position="42"/>
    </location>
</feature>
<keyword evidence="3" id="KW-1185">Reference proteome</keyword>
<name>A0AAX2AHP0_9BACT</name>
<evidence type="ECO:0000256" key="1">
    <source>
        <dbReference type="SAM" id="Phobius"/>
    </source>
</evidence>
<protein>
    <submittedName>
        <fullName evidence="2">Uncharacterized protein</fullName>
    </submittedName>
</protein>
<organism evidence="2 3">
    <name type="scientific">Malaciobacter mytili LMG 24559</name>
    <dbReference type="NCBI Taxonomy" id="1032238"/>
    <lineage>
        <taxon>Bacteria</taxon>
        <taxon>Pseudomonadati</taxon>
        <taxon>Campylobacterota</taxon>
        <taxon>Epsilonproteobacteria</taxon>
        <taxon>Campylobacterales</taxon>
        <taxon>Arcobacteraceae</taxon>
        <taxon>Malaciobacter</taxon>
    </lineage>
</organism>
<gene>
    <name evidence="2" type="ORF">CP985_10900</name>
</gene>
<sequence length="87" mass="10115">MITIFKTNPFLKGTIIAMLTFASFFVHPVVGIFVSATVFALYEVIQIKGLENKYSGKKYFYGVLFLILFIFFIKVTVFTKEIYYIFN</sequence>
<accession>A0AAX2AHP0</accession>
<reference evidence="2 3" key="1">
    <citation type="submission" date="2017-09" db="EMBL/GenBank/DDBJ databases">
        <title>Genomics of the genus Arcobacter.</title>
        <authorList>
            <person name="Perez-Cataluna A."/>
            <person name="Figueras M.J."/>
            <person name="Salas-Masso N."/>
        </authorList>
    </citation>
    <scope>NUCLEOTIDE SEQUENCE [LARGE SCALE GENOMIC DNA]</scope>
    <source>
        <strain evidence="2 3">CECT 7386</strain>
    </source>
</reference>